<gene>
    <name evidence="10" type="ORF">A5634_10045</name>
</gene>
<reference evidence="10 11" key="1">
    <citation type="submission" date="2016-06" db="EMBL/GenBank/DDBJ databases">
        <authorList>
            <person name="Kjaerup R.B."/>
            <person name="Dalgaard T.S."/>
            <person name="Juul-Madsen H.R."/>
        </authorList>
    </citation>
    <scope>NUCLEOTIDE SEQUENCE [LARGE SCALE GENOMIC DNA]</scope>
    <source>
        <strain evidence="10 11">1165133.8</strain>
    </source>
</reference>
<dbReference type="AlphaFoldDB" id="A0A1A3NJR5"/>
<dbReference type="InterPro" id="IPR024962">
    <property type="entry name" value="YukD-like"/>
</dbReference>
<protein>
    <submittedName>
        <fullName evidence="10">Type VII secretion integral membrane protein EccD</fullName>
    </submittedName>
</protein>
<dbReference type="Gene3D" id="3.10.20.90">
    <property type="entry name" value="Phosphatidylinositol 3-kinase Catalytic Subunit, Chain A, domain 1"/>
    <property type="match status" value="1"/>
</dbReference>
<keyword evidence="3" id="KW-1003">Cell membrane</keyword>
<dbReference type="PIRSF" id="PIRSF017804">
    <property type="entry name" value="Secretion_EccD1"/>
    <property type="match status" value="1"/>
</dbReference>
<comment type="similarity">
    <text evidence="2">Belongs to the EccD/Snm4 family.</text>
</comment>
<organism evidence="10 11">
    <name type="scientific">Mycobacterium asiaticum</name>
    <dbReference type="NCBI Taxonomy" id="1790"/>
    <lineage>
        <taxon>Bacteria</taxon>
        <taxon>Bacillati</taxon>
        <taxon>Actinomycetota</taxon>
        <taxon>Actinomycetes</taxon>
        <taxon>Mycobacteriales</taxon>
        <taxon>Mycobacteriaceae</taxon>
        <taxon>Mycobacterium</taxon>
    </lineage>
</organism>
<dbReference type="EMBL" id="LZLS01000200">
    <property type="protein sequence ID" value="OBK21575.1"/>
    <property type="molecule type" value="Genomic_DNA"/>
</dbReference>
<dbReference type="Pfam" id="PF08817">
    <property type="entry name" value="YukD"/>
    <property type="match status" value="1"/>
</dbReference>
<feature type="domain" description="EccD-like transmembrane" evidence="9">
    <location>
        <begin position="139"/>
        <end position="495"/>
    </location>
</feature>
<dbReference type="GO" id="GO:0005886">
    <property type="term" value="C:plasma membrane"/>
    <property type="evidence" value="ECO:0007669"/>
    <property type="project" value="UniProtKB-SubCell"/>
</dbReference>
<feature type="transmembrane region" description="Helical" evidence="8">
    <location>
        <begin position="412"/>
        <end position="432"/>
    </location>
</feature>
<evidence type="ECO:0000256" key="7">
    <source>
        <dbReference type="SAM" id="MobiDB-lite"/>
    </source>
</evidence>
<dbReference type="Pfam" id="PF19053">
    <property type="entry name" value="EccD"/>
    <property type="match status" value="1"/>
</dbReference>
<evidence type="ECO:0000256" key="3">
    <source>
        <dbReference type="ARBA" id="ARBA00022475"/>
    </source>
</evidence>
<comment type="caution">
    <text evidence="10">The sequence shown here is derived from an EMBL/GenBank/DDBJ whole genome shotgun (WGS) entry which is preliminary data.</text>
</comment>
<evidence type="ECO:0000256" key="6">
    <source>
        <dbReference type="ARBA" id="ARBA00023136"/>
    </source>
</evidence>
<evidence type="ECO:0000256" key="1">
    <source>
        <dbReference type="ARBA" id="ARBA00004651"/>
    </source>
</evidence>
<feature type="transmembrane region" description="Helical" evidence="8">
    <location>
        <begin position="141"/>
        <end position="161"/>
    </location>
</feature>
<dbReference type="Proteomes" id="UP000093928">
    <property type="component" value="Unassembled WGS sequence"/>
</dbReference>
<proteinExistence type="inferred from homology"/>
<feature type="transmembrane region" description="Helical" evidence="8">
    <location>
        <begin position="250"/>
        <end position="269"/>
    </location>
</feature>
<evidence type="ECO:0000313" key="11">
    <source>
        <dbReference type="Proteomes" id="UP000093928"/>
    </source>
</evidence>
<keyword evidence="5 8" id="KW-1133">Transmembrane helix</keyword>
<sequence>MVSAAPEQIRVSVFGGRTQLDIALPSDVPVSSLVADLARLVGSRDGDADASGNEPGGPGGKDSHASKDERRSFWVLSRFDSGTVLRPDQTLREAGVGSGELLRLSSQLALSPPTLYDDVVDAVGRLNKAAHAAWDAVSARWMAFVGVHLAALGIVYCLVGRREATNHYVIVGLAAAVALALVGGAAMAHRSYSLDDVAAALGWAAIPITAGIAWAVLSRYGDYGVAAAWGAVVVACLVFDRVVGTGPWAYLASALMFAVIGAAMLGRALQLRFDIVLVTLAVLATLLCLAVRRWTARLGRFQTPTVAVENNREDWDFENPFEPPAPTDEADSGTTMPTAEAVWTRATSAAITRAALLAGLAAGVAVVLALLLDQGLDGVRQAVNWPEFTLALACAAVLALRTRTLDTWFERAALGGPAVAILVLSCALAQHGSKLVPVAALGALLAVTLGAAVAGLMGTGGGPSHRVATLLSYLEYLAVGSLIPLALWVAGVYQRLGFG</sequence>
<evidence type="ECO:0000256" key="8">
    <source>
        <dbReference type="SAM" id="Phobius"/>
    </source>
</evidence>
<accession>A0A1A3NJR5</accession>
<evidence type="ECO:0000313" key="10">
    <source>
        <dbReference type="EMBL" id="OBK21575.1"/>
    </source>
</evidence>
<dbReference type="NCBIfam" id="TIGR03920">
    <property type="entry name" value="T7SS_EccD"/>
    <property type="match status" value="1"/>
</dbReference>
<evidence type="ECO:0000259" key="9">
    <source>
        <dbReference type="Pfam" id="PF19053"/>
    </source>
</evidence>
<feature type="transmembrane region" description="Helical" evidence="8">
    <location>
        <begin position="383"/>
        <end position="400"/>
    </location>
</feature>
<dbReference type="InterPro" id="IPR006707">
    <property type="entry name" value="T7SS_EccD"/>
</dbReference>
<feature type="region of interest" description="Disordered" evidence="7">
    <location>
        <begin position="44"/>
        <end position="68"/>
    </location>
</feature>
<keyword evidence="6 8" id="KW-0472">Membrane</keyword>
<name>A0A1A3NJR5_MYCAS</name>
<feature type="transmembrane region" description="Helical" evidence="8">
    <location>
        <begin position="198"/>
        <end position="217"/>
    </location>
</feature>
<keyword evidence="4 8" id="KW-0812">Transmembrane</keyword>
<evidence type="ECO:0000256" key="5">
    <source>
        <dbReference type="ARBA" id="ARBA00022989"/>
    </source>
</evidence>
<comment type="subcellular location">
    <subcellularLocation>
        <location evidence="1">Cell membrane</location>
        <topology evidence="1">Multi-pass membrane protein</topology>
    </subcellularLocation>
</comment>
<feature type="transmembrane region" description="Helical" evidence="8">
    <location>
        <begin position="167"/>
        <end position="186"/>
    </location>
</feature>
<evidence type="ECO:0000256" key="2">
    <source>
        <dbReference type="ARBA" id="ARBA00006162"/>
    </source>
</evidence>
<feature type="transmembrane region" description="Helical" evidence="8">
    <location>
        <begin position="275"/>
        <end position="291"/>
    </location>
</feature>
<feature type="transmembrane region" description="Helical" evidence="8">
    <location>
        <begin position="354"/>
        <end position="371"/>
    </location>
</feature>
<dbReference type="InterPro" id="IPR044049">
    <property type="entry name" value="EccD_transm"/>
</dbReference>
<feature type="transmembrane region" description="Helical" evidence="8">
    <location>
        <begin position="438"/>
        <end position="458"/>
    </location>
</feature>
<evidence type="ECO:0000256" key="4">
    <source>
        <dbReference type="ARBA" id="ARBA00022692"/>
    </source>
</evidence>
<feature type="transmembrane region" description="Helical" evidence="8">
    <location>
        <begin position="470"/>
        <end position="493"/>
    </location>
</feature>